<sequence length="172" mass="19667">MSEAGVNGAQHIQQDAAYVEPDPDLMIEDMSYQEAGQYVMSFLLTEKKTEKILQEKLQDLDRCNERLAYAEQHGDGQQLEQITRELHGLIQERDSLLAELEQLHRKNVVLKAQWRIKATRGGEAARVQAERLLADFSELVDVEEYKLQEAMKDQEAEDELAKLKAKLAGEQL</sequence>
<feature type="coiled-coil region" evidence="1">
    <location>
        <begin position="79"/>
        <end position="113"/>
    </location>
</feature>
<organism evidence="2 3">
    <name type="scientific">candidate division KSB3 bacterium</name>
    <dbReference type="NCBI Taxonomy" id="2044937"/>
    <lineage>
        <taxon>Bacteria</taxon>
        <taxon>candidate division KSB3</taxon>
    </lineage>
</organism>
<gene>
    <name evidence="2" type="ORF">CSB45_01240</name>
</gene>
<dbReference type="AlphaFoldDB" id="A0A2G6EBA7"/>
<evidence type="ECO:0000313" key="3">
    <source>
        <dbReference type="Proteomes" id="UP000229740"/>
    </source>
</evidence>
<reference evidence="2 3" key="1">
    <citation type="submission" date="2017-10" db="EMBL/GenBank/DDBJ databases">
        <title>Novel microbial diversity and functional potential in the marine mammal oral microbiome.</title>
        <authorList>
            <person name="Dudek N.K."/>
            <person name="Sun C.L."/>
            <person name="Burstein D."/>
            <person name="Kantor R.S."/>
            <person name="Aliaga Goltsman D.S."/>
            <person name="Bik E.M."/>
            <person name="Thomas B.C."/>
            <person name="Banfield J.F."/>
            <person name="Relman D.A."/>
        </authorList>
    </citation>
    <scope>NUCLEOTIDE SEQUENCE [LARGE SCALE GENOMIC DNA]</scope>
    <source>
        <strain evidence="2">DOLZORAL124_49_17</strain>
    </source>
</reference>
<name>A0A2G6EBA7_9BACT</name>
<dbReference type="Proteomes" id="UP000229740">
    <property type="component" value="Unassembled WGS sequence"/>
</dbReference>
<protein>
    <submittedName>
        <fullName evidence="2">Uncharacterized protein</fullName>
    </submittedName>
</protein>
<dbReference type="EMBL" id="PDPS01000020">
    <property type="protein sequence ID" value="PID59061.1"/>
    <property type="molecule type" value="Genomic_DNA"/>
</dbReference>
<accession>A0A2G6EBA7</accession>
<keyword evidence="1" id="KW-0175">Coiled coil</keyword>
<proteinExistence type="predicted"/>
<evidence type="ECO:0000313" key="2">
    <source>
        <dbReference type="EMBL" id="PID59061.1"/>
    </source>
</evidence>
<comment type="caution">
    <text evidence="2">The sequence shown here is derived from an EMBL/GenBank/DDBJ whole genome shotgun (WGS) entry which is preliminary data.</text>
</comment>
<evidence type="ECO:0000256" key="1">
    <source>
        <dbReference type="SAM" id="Coils"/>
    </source>
</evidence>